<reference evidence="2" key="1">
    <citation type="journal article" date="2022" name="Plant J.">
        <title>Strategies of tolerance reflected in two North American maple genomes.</title>
        <authorList>
            <person name="McEvoy S.L."/>
            <person name="Sezen U.U."/>
            <person name="Trouern-Trend A."/>
            <person name="McMahon S.M."/>
            <person name="Schaberg P.G."/>
            <person name="Yang J."/>
            <person name="Wegrzyn J.L."/>
            <person name="Swenson N.G."/>
        </authorList>
    </citation>
    <scope>NUCLEOTIDE SEQUENCE</scope>
    <source>
        <strain evidence="2">NS2018</strain>
    </source>
</reference>
<evidence type="ECO:0000256" key="1">
    <source>
        <dbReference type="SAM" id="MobiDB-lite"/>
    </source>
</evidence>
<dbReference type="AlphaFoldDB" id="A0AA39T8W1"/>
<proteinExistence type="predicted"/>
<gene>
    <name evidence="2" type="ORF">LWI29_023388</name>
</gene>
<organism evidence="2 3">
    <name type="scientific">Acer saccharum</name>
    <name type="common">Sugar maple</name>
    <dbReference type="NCBI Taxonomy" id="4024"/>
    <lineage>
        <taxon>Eukaryota</taxon>
        <taxon>Viridiplantae</taxon>
        <taxon>Streptophyta</taxon>
        <taxon>Embryophyta</taxon>
        <taxon>Tracheophyta</taxon>
        <taxon>Spermatophyta</taxon>
        <taxon>Magnoliopsida</taxon>
        <taxon>eudicotyledons</taxon>
        <taxon>Gunneridae</taxon>
        <taxon>Pentapetalae</taxon>
        <taxon>rosids</taxon>
        <taxon>malvids</taxon>
        <taxon>Sapindales</taxon>
        <taxon>Sapindaceae</taxon>
        <taxon>Hippocastanoideae</taxon>
        <taxon>Acereae</taxon>
        <taxon>Acer</taxon>
    </lineage>
</organism>
<reference evidence="2" key="2">
    <citation type="submission" date="2023-06" db="EMBL/GenBank/DDBJ databases">
        <authorList>
            <person name="Swenson N.G."/>
            <person name="Wegrzyn J.L."/>
            <person name="Mcevoy S.L."/>
        </authorList>
    </citation>
    <scope>NUCLEOTIDE SEQUENCE</scope>
    <source>
        <strain evidence="2">NS2018</strain>
        <tissue evidence="2">Leaf</tissue>
    </source>
</reference>
<evidence type="ECO:0000313" key="2">
    <source>
        <dbReference type="EMBL" id="KAK0605151.1"/>
    </source>
</evidence>
<feature type="compositionally biased region" description="Polar residues" evidence="1">
    <location>
        <begin position="201"/>
        <end position="222"/>
    </location>
</feature>
<feature type="region of interest" description="Disordered" evidence="1">
    <location>
        <begin position="134"/>
        <end position="249"/>
    </location>
</feature>
<keyword evidence="3" id="KW-1185">Reference proteome</keyword>
<feature type="compositionally biased region" description="Polar residues" evidence="1">
    <location>
        <begin position="173"/>
        <end position="186"/>
    </location>
</feature>
<dbReference type="EMBL" id="JAUESC010000002">
    <property type="protein sequence ID" value="KAK0605151.1"/>
    <property type="molecule type" value="Genomic_DNA"/>
</dbReference>
<comment type="caution">
    <text evidence="2">The sequence shown here is derived from an EMBL/GenBank/DDBJ whole genome shotgun (WGS) entry which is preliminary data.</text>
</comment>
<accession>A0AA39T8W1</accession>
<sequence>MAQIGSFARMESVFPYQSLHTTLDRPTSTTISSWVPPILIVSSSHTCRPPLSPSSAVLSPELSPCEGPTSTLQAASHQLTLPTTVTATEIMSPSSSSAAVQLGSPALPPPAGLVTPAAAAGSNILAFPQQPSPPLHVSVLPQQSSESGAPASVPSPQPLHSDPIIGEKHRPRNQTNRGQPNKNQTPYKAPKAETQQDYKTQKQSKPNQNRATDETTPTPKTQNLKEEPIAKQGREQHQNKHQSKGNEET</sequence>
<protein>
    <submittedName>
        <fullName evidence="2">Uncharacterized protein</fullName>
    </submittedName>
</protein>
<feature type="compositionally biased region" description="Basic and acidic residues" evidence="1">
    <location>
        <begin position="223"/>
        <end position="249"/>
    </location>
</feature>
<name>A0AA39T8W1_ACESA</name>
<feature type="compositionally biased region" description="Basic and acidic residues" evidence="1">
    <location>
        <begin position="190"/>
        <end position="200"/>
    </location>
</feature>
<dbReference type="Proteomes" id="UP001168877">
    <property type="component" value="Unassembled WGS sequence"/>
</dbReference>
<evidence type="ECO:0000313" key="3">
    <source>
        <dbReference type="Proteomes" id="UP001168877"/>
    </source>
</evidence>